<reference evidence="4 5" key="1">
    <citation type="submission" date="2024-02" db="EMBL/GenBank/DDBJ databases">
        <title>Complete sequences of two Paenibacillus sp. strains and one Lysinibacillus strain isolated from the environment on STAA medium highlight biotechnological potential.</title>
        <authorList>
            <person name="Attere S.A."/>
            <person name="Piche L.C."/>
            <person name="Intertaglia L."/>
            <person name="Lami R."/>
            <person name="Charette S.J."/>
            <person name="Vincent A.T."/>
        </authorList>
    </citation>
    <scope>NUCLEOTIDE SEQUENCE [LARGE SCALE GENOMIC DNA]</scope>
    <source>
        <strain evidence="4 5">Y5S-7</strain>
    </source>
</reference>
<evidence type="ECO:0000256" key="2">
    <source>
        <dbReference type="SAM" id="SignalP"/>
    </source>
</evidence>
<proteinExistence type="predicted"/>
<sequence>MKTTFFKKVGLFIGAFIFTIGFASNSGVHAAVDYSGGLMDKMVMTLSDTESKGSKSTYALTDNNEATSAIIEKWNTPSTAVDHAVGIFNGTVTANAIRVKADFDVSIGLFDSTGKAILPTYWYTVKANQADGRLIYLPTTYKGIAKVNLFNYSNTRTVSVSEFQLYNITPPANPLDLEASADESSIGLTWNEVATATSYTIKRSTTANGPYTTVATGVNKANYTDPDVTSGTTYYYIVTAVNPIGESVNSNEASAIIESNGQVDPEPEQPTTPEPEEPTTPEQPEQPSTNRAIFVVTMTTGLEKEFDLSMKEVNDFINWYEAKQAGSGKASYAIDKHDNNKGPFKSRKDYILFDRVLTFEVSEY</sequence>
<dbReference type="InterPro" id="IPR003961">
    <property type="entry name" value="FN3_dom"/>
</dbReference>
<name>A0ABD8B033_PAEAM</name>
<dbReference type="Proteomes" id="UP001364764">
    <property type="component" value="Chromosome"/>
</dbReference>
<protein>
    <submittedName>
        <fullName evidence="4">Fibronectin type III domain-containing protein</fullName>
    </submittedName>
</protein>
<evidence type="ECO:0000256" key="1">
    <source>
        <dbReference type="SAM" id="MobiDB-lite"/>
    </source>
</evidence>
<feature type="domain" description="Fibronectin type-III" evidence="3">
    <location>
        <begin position="170"/>
        <end position="260"/>
    </location>
</feature>
<dbReference type="CDD" id="cd00063">
    <property type="entry name" value="FN3"/>
    <property type="match status" value="1"/>
</dbReference>
<evidence type="ECO:0000259" key="3">
    <source>
        <dbReference type="PROSITE" id="PS50853"/>
    </source>
</evidence>
<accession>A0ABD8B033</accession>
<keyword evidence="2" id="KW-0732">Signal</keyword>
<dbReference type="SUPFAM" id="SSF49265">
    <property type="entry name" value="Fibronectin type III"/>
    <property type="match status" value="1"/>
</dbReference>
<evidence type="ECO:0000313" key="4">
    <source>
        <dbReference type="EMBL" id="WWP23018.1"/>
    </source>
</evidence>
<dbReference type="Gene3D" id="2.60.40.10">
    <property type="entry name" value="Immunoglobulins"/>
    <property type="match status" value="1"/>
</dbReference>
<feature type="chain" id="PRO_5044788499" evidence="2">
    <location>
        <begin position="31"/>
        <end position="364"/>
    </location>
</feature>
<dbReference type="SMART" id="SM00060">
    <property type="entry name" value="FN3"/>
    <property type="match status" value="1"/>
</dbReference>
<organism evidence="4 5">
    <name type="scientific">Paenibacillus amylolyticus</name>
    <dbReference type="NCBI Taxonomy" id="1451"/>
    <lineage>
        <taxon>Bacteria</taxon>
        <taxon>Bacillati</taxon>
        <taxon>Bacillota</taxon>
        <taxon>Bacilli</taxon>
        <taxon>Bacillales</taxon>
        <taxon>Paenibacillaceae</taxon>
        <taxon>Paenibacillus</taxon>
    </lineage>
</organism>
<dbReference type="AlphaFoldDB" id="A0ABD8B033"/>
<dbReference type="GeneID" id="93476368"/>
<dbReference type="RefSeq" id="WP_051449708.1">
    <property type="nucleotide sequence ID" value="NZ_CP145892.1"/>
</dbReference>
<feature type="region of interest" description="Disordered" evidence="1">
    <location>
        <begin position="260"/>
        <end position="291"/>
    </location>
</feature>
<dbReference type="InterPro" id="IPR013783">
    <property type="entry name" value="Ig-like_fold"/>
</dbReference>
<evidence type="ECO:0000313" key="5">
    <source>
        <dbReference type="Proteomes" id="UP001364764"/>
    </source>
</evidence>
<dbReference type="PROSITE" id="PS50853">
    <property type="entry name" value="FN3"/>
    <property type="match status" value="1"/>
</dbReference>
<dbReference type="EMBL" id="CP145892">
    <property type="protein sequence ID" value="WWP23018.1"/>
    <property type="molecule type" value="Genomic_DNA"/>
</dbReference>
<feature type="signal peptide" evidence="2">
    <location>
        <begin position="1"/>
        <end position="30"/>
    </location>
</feature>
<dbReference type="InterPro" id="IPR036116">
    <property type="entry name" value="FN3_sf"/>
</dbReference>
<gene>
    <name evidence="4" type="ORF">V6668_12845</name>
</gene>